<reference evidence="2" key="1">
    <citation type="journal article" date="2022" name="Environ. Microbiol.">
        <title>Geoalkalibacter halelectricus SAP #1 sp. nov. possessing extracellular electron transfer and mineral#reducing capabilities from a haloalkaline environment.</title>
        <authorList>
            <person name="Yadav S."/>
            <person name="Singh R."/>
            <person name="Sundharam S.S."/>
            <person name="Chaudhary S."/>
            <person name="Krishnamurthi S."/>
            <person name="Patil S.A."/>
        </authorList>
    </citation>
    <scope>NUCLEOTIDE SEQUENCE</scope>
    <source>
        <strain evidence="2">SAP-1</strain>
    </source>
</reference>
<evidence type="ECO:0000313" key="3">
    <source>
        <dbReference type="Proteomes" id="UP001060414"/>
    </source>
</evidence>
<evidence type="ECO:0008006" key="4">
    <source>
        <dbReference type="Google" id="ProtNLM"/>
    </source>
</evidence>
<dbReference type="EMBL" id="CP092109">
    <property type="protein sequence ID" value="UWZ78796.1"/>
    <property type="molecule type" value="Genomic_DNA"/>
</dbReference>
<keyword evidence="1" id="KW-0812">Transmembrane</keyword>
<keyword evidence="1" id="KW-1133">Transmembrane helix</keyword>
<dbReference type="RefSeq" id="WP_260747154.1">
    <property type="nucleotide sequence ID" value="NZ_CP092109.1"/>
</dbReference>
<name>A0ABY5ZI46_9BACT</name>
<evidence type="ECO:0000313" key="2">
    <source>
        <dbReference type="EMBL" id="UWZ78796.1"/>
    </source>
</evidence>
<keyword evidence="3" id="KW-1185">Reference proteome</keyword>
<feature type="transmembrane region" description="Helical" evidence="1">
    <location>
        <begin position="45"/>
        <end position="66"/>
    </location>
</feature>
<evidence type="ECO:0000256" key="1">
    <source>
        <dbReference type="SAM" id="Phobius"/>
    </source>
</evidence>
<gene>
    <name evidence="2" type="ORF">L9S41_14065</name>
</gene>
<keyword evidence="1" id="KW-0472">Membrane</keyword>
<feature type="transmembrane region" description="Helical" evidence="1">
    <location>
        <begin position="6"/>
        <end position="33"/>
    </location>
</feature>
<organism evidence="2 3">
    <name type="scientific">Geoalkalibacter halelectricus</name>
    <dbReference type="NCBI Taxonomy" id="2847045"/>
    <lineage>
        <taxon>Bacteria</taxon>
        <taxon>Pseudomonadati</taxon>
        <taxon>Thermodesulfobacteriota</taxon>
        <taxon>Desulfuromonadia</taxon>
        <taxon>Desulfuromonadales</taxon>
        <taxon>Geoalkalibacteraceae</taxon>
        <taxon>Geoalkalibacter</taxon>
    </lineage>
</organism>
<accession>A0ABY5ZI46</accession>
<dbReference type="Proteomes" id="UP001060414">
    <property type="component" value="Chromosome"/>
</dbReference>
<protein>
    <recommendedName>
        <fullName evidence="4">PEP-CTERM protein-sorting domain-containing protein</fullName>
    </recommendedName>
</protein>
<sequence>MNEGTYHFFSLIMGVNLILIGAAALAAAVIGLARKKLRLNSPFTLLSLVGGPVLLYVGILLTKAAFS</sequence>
<proteinExistence type="predicted"/>